<reference evidence="1 2" key="1">
    <citation type="submission" date="2023-05" db="EMBL/GenBank/DDBJ databases">
        <title>Actinoplanes sp. NEAU-A12 genome sequencing.</title>
        <authorList>
            <person name="Wang Z.-S."/>
        </authorList>
    </citation>
    <scope>NUCLEOTIDE SEQUENCE [LARGE SCALE GENOMIC DNA]</scope>
    <source>
        <strain evidence="1 2">NEAU-A12</strain>
    </source>
</reference>
<dbReference type="EMBL" id="JASCTH010000001">
    <property type="protein sequence ID" value="MDI6097219.1"/>
    <property type="molecule type" value="Genomic_DNA"/>
</dbReference>
<dbReference type="Proteomes" id="UP001241758">
    <property type="component" value="Unassembled WGS sequence"/>
</dbReference>
<name>A0ABT6WBU8_9ACTN</name>
<evidence type="ECO:0000313" key="2">
    <source>
        <dbReference type="Proteomes" id="UP001241758"/>
    </source>
</evidence>
<protein>
    <recommendedName>
        <fullName evidence="3">HEAT repeat domain-containing protein</fullName>
    </recommendedName>
</protein>
<comment type="caution">
    <text evidence="1">The sequence shown here is derived from an EMBL/GenBank/DDBJ whole genome shotgun (WGS) entry which is preliminary data.</text>
</comment>
<proteinExistence type="predicted"/>
<accession>A0ABT6WBU8</accession>
<dbReference type="RefSeq" id="WP_282756485.1">
    <property type="nucleotide sequence ID" value="NZ_JASCTH010000001.1"/>
</dbReference>
<evidence type="ECO:0008006" key="3">
    <source>
        <dbReference type="Google" id="ProtNLM"/>
    </source>
</evidence>
<keyword evidence="2" id="KW-1185">Reference proteome</keyword>
<gene>
    <name evidence="1" type="ORF">QLQ12_01170</name>
</gene>
<organism evidence="1 2">
    <name type="scientific">Actinoplanes sandaracinus</name>
    <dbReference type="NCBI Taxonomy" id="3045177"/>
    <lineage>
        <taxon>Bacteria</taxon>
        <taxon>Bacillati</taxon>
        <taxon>Actinomycetota</taxon>
        <taxon>Actinomycetes</taxon>
        <taxon>Micromonosporales</taxon>
        <taxon>Micromonosporaceae</taxon>
        <taxon>Actinoplanes</taxon>
    </lineage>
</organism>
<evidence type="ECO:0000313" key="1">
    <source>
        <dbReference type="EMBL" id="MDI6097219.1"/>
    </source>
</evidence>
<sequence length="391" mass="43158">MSDPAAPELVADCLRRDYRWDWQVDEREVYLARLVRDLRLPVEPIAAGLFHAPAAKADDDHEFATTLGVLEVLGRAGIDGVVDEVRRYITHGKRWLEALTTVAVSWPTEYWDDLHPVLIGRLDAAASEDVLWRSPPWPRWAERDPRIAAAVHAAGARVRPLARPYAAESDDALLDLLAEPARAADWRPALRELRRRPPDLRLLDLVDGMLAADGAAATQIAPLLGLTLAELGAGAVPAARSWAATPGHPLRWTAFRLLAAHGADSDAPAVVAGLDWLDERPDDLCGYDELVVGLARIGGSASTAASPRLRRLWYSPHSYERPAYLRALVALDPTGAERFLVEGLWDCETDVRMLAVQRAPLTDMTRERLRYLRDDPIEHPDVRAATSGRLG</sequence>